<evidence type="ECO:0000313" key="12">
    <source>
        <dbReference type="Proteomes" id="UP000594262"/>
    </source>
</evidence>
<evidence type="ECO:0000256" key="2">
    <source>
        <dbReference type="ARBA" id="ARBA00008307"/>
    </source>
</evidence>
<evidence type="ECO:0000256" key="6">
    <source>
        <dbReference type="ARBA" id="ARBA00022741"/>
    </source>
</evidence>
<dbReference type="PANTHER" id="PTHR10656">
    <property type="entry name" value="CELL FATE DETERMINING PROTEIN MAB21-RELATED"/>
    <property type="match status" value="1"/>
</dbReference>
<evidence type="ECO:0000256" key="1">
    <source>
        <dbReference type="ARBA" id="ARBA00001946"/>
    </source>
</evidence>
<keyword evidence="12" id="KW-1185">Reference proteome</keyword>
<feature type="domain" description="Mab-21-like nucleotidyltransferase" evidence="9">
    <location>
        <begin position="68"/>
        <end position="264"/>
    </location>
</feature>
<evidence type="ECO:0000256" key="7">
    <source>
        <dbReference type="ARBA" id="ARBA00022840"/>
    </source>
</evidence>
<keyword evidence="8" id="KW-0460">Magnesium</keyword>
<keyword evidence="5" id="KW-0479">Metal-binding</keyword>
<evidence type="ECO:0000256" key="4">
    <source>
        <dbReference type="ARBA" id="ARBA00022695"/>
    </source>
</evidence>
<dbReference type="GeneID" id="136797634"/>
<evidence type="ECO:0000259" key="10">
    <source>
        <dbReference type="Pfam" id="PF20266"/>
    </source>
</evidence>
<sequence length="469" mass="54525">MGNSQSEIRKYNVVLDNIQKQRINMDKDLVRENKEILGYILEQKILPELKKDVLFESLYECPYYTGSTYEGLRISAPTEFDINLIFDLPFNYEEDLILDELTKTYGTISLNDDFDRLWHPNRGDYARCKDIKKYFLDKHEPRKFNALSIHQWFIGVLGKALERLEFIYFKDRTYKLKYSVKNQSGPAHTLHVFRMEDNVLVFDVDLVPVFEFEDPNFEDLLVERTKSKYLVPKKPKDLDQFQSENVDHIFRISYAPKERLMLDNQKNAKTVIKFLKLLRDSQNWFLVSYHLKTIVMNLNFKTWKEENQLANYLNNAAQSLEFHLREHYLPMKHDHRHNLFGHIKNVSLDKIADRLSRIIREVQADPDKLYVYLKAVQNGSRGNQSKDVSRSSTAECYYDQSSDSEYDDEEIGGSEILQAAATAAGAATGGAIAYKCFKKEGENLTDDQKAVVALSTLAGAFLGNLAIRK</sequence>
<organism evidence="11 12">
    <name type="scientific">Clytia hemisphaerica</name>
    <dbReference type="NCBI Taxonomy" id="252671"/>
    <lineage>
        <taxon>Eukaryota</taxon>
        <taxon>Metazoa</taxon>
        <taxon>Cnidaria</taxon>
        <taxon>Hydrozoa</taxon>
        <taxon>Hydroidolina</taxon>
        <taxon>Leptothecata</taxon>
        <taxon>Obeliida</taxon>
        <taxon>Clytiidae</taxon>
        <taxon>Clytia</taxon>
    </lineage>
</organism>
<keyword evidence="7" id="KW-0067">ATP-binding</keyword>
<dbReference type="GO" id="GO:0016779">
    <property type="term" value="F:nucleotidyltransferase activity"/>
    <property type="evidence" value="ECO:0007669"/>
    <property type="project" value="UniProtKB-KW"/>
</dbReference>
<dbReference type="InterPro" id="IPR024810">
    <property type="entry name" value="MAB21L/cGLR"/>
</dbReference>
<dbReference type="InterPro" id="IPR046903">
    <property type="entry name" value="Mab-21-like_nuc_Trfase"/>
</dbReference>
<comment type="similarity">
    <text evidence="2">Belongs to the mab-21 family.</text>
</comment>
<evidence type="ECO:0000256" key="5">
    <source>
        <dbReference type="ARBA" id="ARBA00022723"/>
    </source>
</evidence>
<comment type="cofactor">
    <cofactor evidence="1">
        <name>Mg(2+)</name>
        <dbReference type="ChEBI" id="CHEBI:18420"/>
    </cofactor>
</comment>
<dbReference type="GO" id="GO:0046872">
    <property type="term" value="F:metal ion binding"/>
    <property type="evidence" value="ECO:0007669"/>
    <property type="project" value="UniProtKB-KW"/>
</dbReference>
<accession>A0A7M5WS46</accession>
<dbReference type="Proteomes" id="UP000594262">
    <property type="component" value="Unplaced"/>
</dbReference>
<dbReference type="SMART" id="SM01265">
    <property type="entry name" value="Mab-21"/>
    <property type="match status" value="1"/>
</dbReference>
<feature type="domain" description="Mab-21-like HhH/H2TH-like" evidence="10">
    <location>
        <begin position="268"/>
        <end position="356"/>
    </location>
</feature>
<reference evidence="11" key="1">
    <citation type="submission" date="2021-01" db="UniProtKB">
        <authorList>
            <consortium name="EnsemblMetazoa"/>
        </authorList>
    </citation>
    <scope>IDENTIFICATION</scope>
</reference>
<protein>
    <submittedName>
        <fullName evidence="11">Uncharacterized protein</fullName>
    </submittedName>
</protein>
<dbReference type="GO" id="GO:0005524">
    <property type="term" value="F:ATP binding"/>
    <property type="evidence" value="ECO:0007669"/>
    <property type="project" value="UniProtKB-KW"/>
</dbReference>
<dbReference type="Pfam" id="PF20266">
    <property type="entry name" value="Mab-21_C"/>
    <property type="match status" value="1"/>
</dbReference>
<dbReference type="Gene3D" id="1.10.1410.40">
    <property type="match status" value="1"/>
</dbReference>
<dbReference type="Pfam" id="PF03281">
    <property type="entry name" value="Mab-21"/>
    <property type="match status" value="1"/>
</dbReference>
<keyword evidence="3" id="KW-0808">Transferase</keyword>
<evidence type="ECO:0000259" key="9">
    <source>
        <dbReference type="Pfam" id="PF03281"/>
    </source>
</evidence>
<dbReference type="AlphaFoldDB" id="A0A7M5WS46"/>
<dbReference type="InterPro" id="IPR046906">
    <property type="entry name" value="Mab-21_HhH/H2TH-like"/>
</dbReference>
<dbReference type="PANTHER" id="PTHR10656:SF42">
    <property type="entry name" value="CYCLIC GMP-AMP SYNTHASE-LIKE PROTEIN-RELATED"/>
    <property type="match status" value="1"/>
</dbReference>
<proteinExistence type="inferred from homology"/>
<dbReference type="EnsemblMetazoa" id="CLYHEMT008700.1">
    <property type="protein sequence ID" value="CLYHEMP008700.1"/>
    <property type="gene ID" value="CLYHEMG008700"/>
</dbReference>
<keyword evidence="6" id="KW-0547">Nucleotide-binding</keyword>
<dbReference type="OrthoDB" id="6421892at2759"/>
<evidence type="ECO:0000256" key="3">
    <source>
        <dbReference type="ARBA" id="ARBA00022679"/>
    </source>
</evidence>
<evidence type="ECO:0000256" key="8">
    <source>
        <dbReference type="ARBA" id="ARBA00022842"/>
    </source>
</evidence>
<evidence type="ECO:0000313" key="11">
    <source>
        <dbReference type="EnsemblMetazoa" id="CLYHEMP008700.1"/>
    </source>
</evidence>
<dbReference type="Gene3D" id="3.30.460.90">
    <property type="match status" value="1"/>
</dbReference>
<dbReference type="RefSeq" id="XP_066910320.1">
    <property type="nucleotide sequence ID" value="XM_067054219.1"/>
</dbReference>
<keyword evidence="4" id="KW-0548">Nucleotidyltransferase</keyword>
<name>A0A7M5WS46_9CNID</name>